<dbReference type="Gene3D" id="3.40.33.10">
    <property type="entry name" value="CAP"/>
    <property type="match status" value="1"/>
</dbReference>
<dbReference type="Proteomes" id="UP001153636">
    <property type="component" value="Chromosome 23"/>
</dbReference>
<dbReference type="InterPro" id="IPR001283">
    <property type="entry name" value="CRISP-related"/>
</dbReference>
<comment type="similarity">
    <text evidence="2">Belongs to the CRISP family.</text>
</comment>
<dbReference type="CDD" id="cd05380">
    <property type="entry name" value="CAP_euk"/>
    <property type="match status" value="1"/>
</dbReference>
<name>A0A9P0CT76_9CUCU</name>
<accession>A0A9P0CT76</accession>
<keyword evidence="8" id="KW-1185">Reference proteome</keyword>
<protein>
    <recommendedName>
        <fullName evidence="6">SCP domain-containing protein</fullName>
    </recommendedName>
</protein>
<feature type="domain" description="SCP" evidence="6">
    <location>
        <begin position="61"/>
        <end position="221"/>
    </location>
</feature>
<dbReference type="Pfam" id="PF00188">
    <property type="entry name" value="CAP"/>
    <property type="match status" value="1"/>
</dbReference>
<dbReference type="InterPro" id="IPR035940">
    <property type="entry name" value="CAP_sf"/>
</dbReference>
<dbReference type="PIRSF" id="PIRSF038921">
    <property type="entry name" value="P14a"/>
    <property type="match status" value="1"/>
</dbReference>
<gene>
    <name evidence="7" type="ORF">PSYICH_LOCUS8334</name>
</gene>
<dbReference type="InterPro" id="IPR014044">
    <property type="entry name" value="CAP_dom"/>
</dbReference>
<dbReference type="InterPro" id="IPR002413">
    <property type="entry name" value="V5_allergen-like"/>
</dbReference>
<evidence type="ECO:0000313" key="7">
    <source>
        <dbReference type="EMBL" id="CAH1107671.1"/>
    </source>
</evidence>
<evidence type="ECO:0000259" key="6">
    <source>
        <dbReference type="SMART" id="SM00198"/>
    </source>
</evidence>
<dbReference type="OrthoDB" id="414826at2759"/>
<proteinExistence type="inferred from homology"/>
<evidence type="ECO:0000256" key="4">
    <source>
        <dbReference type="ARBA" id="ARBA00022729"/>
    </source>
</evidence>
<organism evidence="7 8">
    <name type="scientific">Psylliodes chrysocephalus</name>
    <dbReference type="NCBI Taxonomy" id="3402493"/>
    <lineage>
        <taxon>Eukaryota</taxon>
        <taxon>Metazoa</taxon>
        <taxon>Ecdysozoa</taxon>
        <taxon>Arthropoda</taxon>
        <taxon>Hexapoda</taxon>
        <taxon>Insecta</taxon>
        <taxon>Pterygota</taxon>
        <taxon>Neoptera</taxon>
        <taxon>Endopterygota</taxon>
        <taxon>Coleoptera</taxon>
        <taxon>Polyphaga</taxon>
        <taxon>Cucujiformia</taxon>
        <taxon>Chrysomeloidea</taxon>
        <taxon>Chrysomelidae</taxon>
        <taxon>Galerucinae</taxon>
        <taxon>Alticini</taxon>
        <taxon>Psylliodes</taxon>
    </lineage>
</organism>
<dbReference type="EMBL" id="OV651835">
    <property type="protein sequence ID" value="CAH1107671.1"/>
    <property type="molecule type" value="Genomic_DNA"/>
</dbReference>
<keyword evidence="4 5" id="KW-0732">Signal</keyword>
<evidence type="ECO:0000256" key="1">
    <source>
        <dbReference type="ARBA" id="ARBA00004613"/>
    </source>
</evidence>
<dbReference type="PRINTS" id="PR00838">
    <property type="entry name" value="V5ALLERGEN"/>
</dbReference>
<dbReference type="PROSITE" id="PS01009">
    <property type="entry name" value="CRISP_1"/>
    <property type="match status" value="1"/>
</dbReference>
<dbReference type="AlphaFoldDB" id="A0A9P0CT76"/>
<evidence type="ECO:0000256" key="3">
    <source>
        <dbReference type="ARBA" id="ARBA00022525"/>
    </source>
</evidence>
<dbReference type="SUPFAM" id="SSF55797">
    <property type="entry name" value="PR-1-like"/>
    <property type="match status" value="1"/>
</dbReference>
<evidence type="ECO:0000256" key="2">
    <source>
        <dbReference type="ARBA" id="ARBA00009923"/>
    </source>
</evidence>
<dbReference type="PROSITE" id="PS01010">
    <property type="entry name" value="CRISP_2"/>
    <property type="match status" value="1"/>
</dbReference>
<dbReference type="GO" id="GO:0005576">
    <property type="term" value="C:extracellular region"/>
    <property type="evidence" value="ECO:0007669"/>
    <property type="project" value="UniProtKB-SubCell"/>
</dbReference>
<dbReference type="PRINTS" id="PR00837">
    <property type="entry name" value="V5TPXLIKE"/>
</dbReference>
<feature type="signal peptide" evidence="5">
    <location>
        <begin position="1"/>
        <end position="19"/>
    </location>
</feature>
<reference evidence="7" key="1">
    <citation type="submission" date="2022-01" db="EMBL/GenBank/DDBJ databases">
        <authorList>
            <person name="King R."/>
        </authorList>
    </citation>
    <scope>NUCLEOTIDE SEQUENCE</scope>
</reference>
<dbReference type="SMART" id="SM00198">
    <property type="entry name" value="SCP"/>
    <property type="match status" value="1"/>
</dbReference>
<comment type="subcellular location">
    <subcellularLocation>
        <location evidence="1">Secreted</location>
    </subcellularLocation>
</comment>
<dbReference type="InterPro" id="IPR018244">
    <property type="entry name" value="Allrgn_V5/Tpx1_CS"/>
</dbReference>
<evidence type="ECO:0000256" key="5">
    <source>
        <dbReference type="SAM" id="SignalP"/>
    </source>
</evidence>
<sequence>MAHLAVLFLVTIVYSTVHCQTDYCKLPCDTVVHTICQRKDFNCGGAPACGANFKAISLTNEDKQFILNVHNELRKRVATGKETIRNQPSSSNMKALNYNSELGSIAQCCTNTCTFNHDKCRRTASYSWVGQNLGLKSYSGTSGDYKIVMNSTIRAWYAEVKDFDPSWVSSFRSYDKTVGHYTQVVWAETKEVGCGMTTYVENGWYNFLFACNYGPGGNMAGSPVYKTGSPASDCSSGLSVNSKYPGLCGLDNIN</sequence>
<evidence type="ECO:0000313" key="8">
    <source>
        <dbReference type="Proteomes" id="UP001153636"/>
    </source>
</evidence>
<dbReference type="InterPro" id="IPR034763">
    <property type="entry name" value="P14a_insect"/>
</dbReference>
<dbReference type="PANTHER" id="PTHR10334">
    <property type="entry name" value="CYSTEINE-RICH SECRETORY PROTEIN-RELATED"/>
    <property type="match status" value="1"/>
</dbReference>
<keyword evidence="3" id="KW-0964">Secreted</keyword>
<feature type="chain" id="PRO_5040113437" description="SCP domain-containing protein" evidence="5">
    <location>
        <begin position="20"/>
        <end position="254"/>
    </location>
</feature>